<sequence length="74" mass="8626">MSPTLDQSQPQNPLMVVTATPKNQLKRELFKICYLSKWITMLTRTTWQTSTATAQGFILLKYLHSFETTEEPKY</sequence>
<name>A0A0V0H869_SOLCH</name>
<reference evidence="1" key="1">
    <citation type="submission" date="2015-12" db="EMBL/GenBank/DDBJ databases">
        <title>Gene expression during late stages of embryo sac development: a critical building block for successful pollen-pistil interactions.</title>
        <authorList>
            <person name="Liu Y."/>
            <person name="Joly V."/>
            <person name="Sabar M."/>
            <person name="Matton D.P."/>
        </authorList>
    </citation>
    <scope>NUCLEOTIDE SEQUENCE</scope>
</reference>
<evidence type="ECO:0000313" key="1">
    <source>
        <dbReference type="EMBL" id="JAP16381.1"/>
    </source>
</evidence>
<dbReference type="AlphaFoldDB" id="A0A0V0H869"/>
<accession>A0A0V0H869</accession>
<organism evidence="1">
    <name type="scientific">Solanum chacoense</name>
    <name type="common">Chaco potato</name>
    <dbReference type="NCBI Taxonomy" id="4108"/>
    <lineage>
        <taxon>Eukaryota</taxon>
        <taxon>Viridiplantae</taxon>
        <taxon>Streptophyta</taxon>
        <taxon>Embryophyta</taxon>
        <taxon>Tracheophyta</taxon>
        <taxon>Spermatophyta</taxon>
        <taxon>Magnoliopsida</taxon>
        <taxon>eudicotyledons</taxon>
        <taxon>Gunneridae</taxon>
        <taxon>Pentapetalae</taxon>
        <taxon>asterids</taxon>
        <taxon>lamiids</taxon>
        <taxon>Solanales</taxon>
        <taxon>Solanaceae</taxon>
        <taxon>Solanoideae</taxon>
        <taxon>Solaneae</taxon>
        <taxon>Solanum</taxon>
    </lineage>
</organism>
<dbReference type="EMBL" id="GEDG01023907">
    <property type="protein sequence ID" value="JAP16381.1"/>
    <property type="molecule type" value="Transcribed_RNA"/>
</dbReference>
<proteinExistence type="predicted"/>
<protein>
    <submittedName>
        <fullName evidence="1">Putative ovule protein</fullName>
    </submittedName>
</protein>